<proteinExistence type="predicted"/>
<keyword evidence="2" id="KW-1185">Reference proteome</keyword>
<dbReference type="RefSeq" id="YP_009598890.1">
    <property type="nucleotide sequence ID" value="NC_041911.1"/>
</dbReference>
<sequence>MSYDTVVFTCPCCSKTTSEQIGNGNYANYTLETAPDDILKVLCSHERKVYCEQCNERIAFTSKVKVVVTPKKWEEIDYEPLMEHLRKAGVIGPDTSVEEALSMPSVKIMLELAAANKI</sequence>
<evidence type="ECO:0000313" key="1">
    <source>
        <dbReference type="EMBL" id="BAW19171.1"/>
    </source>
</evidence>
<dbReference type="Proteomes" id="UP000222831">
    <property type="component" value="Segment"/>
</dbReference>
<reference evidence="1 2" key="1">
    <citation type="submission" date="2016-12" db="EMBL/GenBank/DDBJ databases">
        <title>Characterization of two jumbo phages RP12 and RP31 infecting the phytopathogen Ralstonia solanacearum.</title>
        <authorList>
            <person name="Kawasaki T."/>
            <person name="Yoshikawa G."/>
            <person name="Ogata H."/>
            <person name="Yamada T."/>
        </authorList>
    </citation>
    <scope>NUCLEOTIDE SEQUENCE [LARGE SCALE GENOMIC DNA]</scope>
    <source>
        <strain evidence="1 2">RP12</strain>
    </source>
</reference>
<protein>
    <submittedName>
        <fullName evidence="1">Uncharacterized protein</fullName>
    </submittedName>
</protein>
<dbReference type="KEGG" id="vg:40074592"/>
<organism evidence="1 2">
    <name type="scientific">Ralstonia phage RP12</name>
    <dbReference type="NCBI Taxonomy" id="1923889"/>
    <lineage>
        <taxon>Viruses</taxon>
        <taxon>Duplodnaviria</taxon>
        <taxon>Heunggongvirae</taxon>
        <taxon>Uroviricota</taxon>
        <taxon>Caudoviricetes</taxon>
        <taxon>Chimalliviridae</taxon>
        <taxon>Ripduovirus</taxon>
        <taxon>Ripduovirus RP12</taxon>
    </lineage>
</organism>
<dbReference type="GeneID" id="40074592"/>
<accession>A0A1L7N111</accession>
<evidence type="ECO:0000313" key="2">
    <source>
        <dbReference type="Proteomes" id="UP000222831"/>
    </source>
</evidence>
<name>A0A1L7N111_9CAUD</name>
<dbReference type="EMBL" id="AP017924">
    <property type="protein sequence ID" value="BAW19171.1"/>
    <property type="molecule type" value="Genomic_DNA"/>
</dbReference>